<feature type="region of interest" description="Disordered" evidence="1">
    <location>
        <begin position="719"/>
        <end position="748"/>
    </location>
</feature>
<accession>A0A9P6DGC3</accession>
<feature type="compositionally biased region" description="Acidic residues" evidence="1">
    <location>
        <begin position="571"/>
        <end position="587"/>
    </location>
</feature>
<evidence type="ECO:0000313" key="2">
    <source>
        <dbReference type="EMBL" id="KAF9503317.1"/>
    </source>
</evidence>
<reference evidence="2" key="1">
    <citation type="journal article" date="2020" name="Nat. Commun.">
        <title>Large-scale genome sequencing of mycorrhizal fungi provides insights into the early evolution of symbiotic traits.</title>
        <authorList>
            <person name="Miyauchi S."/>
            <person name="Kiss E."/>
            <person name="Kuo A."/>
            <person name="Drula E."/>
            <person name="Kohler A."/>
            <person name="Sanchez-Garcia M."/>
            <person name="Morin E."/>
            <person name="Andreopoulos B."/>
            <person name="Barry K.W."/>
            <person name="Bonito G."/>
            <person name="Buee M."/>
            <person name="Carver A."/>
            <person name="Chen C."/>
            <person name="Cichocki N."/>
            <person name="Clum A."/>
            <person name="Culley D."/>
            <person name="Crous P.W."/>
            <person name="Fauchery L."/>
            <person name="Girlanda M."/>
            <person name="Hayes R.D."/>
            <person name="Keri Z."/>
            <person name="LaButti K."/>
            <person name="Lipzen A."/>
            <person name="Lombard V."/>
            <person name="Magnuson J."/>
            <person name="Maillard F."/>
            <person name="Murat C."/>
            <person name="Nolan M."/>
            <person name="Ohm R.A."/>
            <person name="Pangilinan J."/>
            <person name="Pereira M.F."/>
            <person name="Perotto S."/>
            <person name="Peter M."/>
            <person name="Pfister S."/>
            <person name="Riley R."/>
            <person name="Sitrit Y."/>
            <person name="Stielow J.B."/>
            <person name="Szollosi G."/>
            <person name="Zifcakova L."/>
            <person name="Stursova M."/>
            <person name="Spatafora J.W."/>
            <person name="Tedersoo L."/>
            <person name="Vaario L.M."/>
            <person name="Yamada A."/>
            <person name="Yan M."/>
            <person name="Wang P."/>
            <person name="Xu J."/>
            <person name="Bruns T."/>
            <person name="Baldrian P."/>
            <person name="Vilgalys R."/>
            <person name="Dunand C."/>
            <person name="Henrissat B."/>
            <person name="Grigoriev I.V."/>
            <person name="Hibbett D."/>
            <person name="Nagy L.G."/>
            <person name="Martin F.M."/>
        </authorList>
    </citation>
    <scope>NUCLEOTIDE SEQUENCE</scope>
    <source>
        <strain evidence="2">UP504</strain>
    </source>
</reference>
<feature type="compositionally biased region" description="Basic and acidic residues" evidence="1">
    <location>
        <begin position="533"/>
        <end position="548"/>
    </location>
</feature>
<feature type="region of interest" description="Disordered" evidence="1">
    <location>
        <begin position="480"/>
        <end position="548"/>
    </location>
</feature>
<feature type="region of interest" description="Disordered" evidence="1">
    <location>
        <begin position="564"/>
        <end position="611"/>
    </location>
</feature>
<organism evidence="2 3">
    <name type="scientific">Hydnum rufescens UP504</name>
    <dbReference type="NCBI Taxonomy" id="1448309"/>
    <lineage>
        <taxon>Eukaryota</taxon>
        <taxon>Fungi</taxon>
        <taxon>Dikarya</taxon>
        <taxon>Basidiomycota</taxon>
        <taxon>Agaricomycotina</taxon>
        <taxon>Agaricomycetes</taxon>
        <taxon>Cantharellales</taxon>
        <taxon>Hydnaceae</taxon>
        <taxon>Hydnum</taxon>
    </lineage>
</organism>
<feature type="region of interest" description="Disordered" evidence="1">
    <location>
        <begin position="664"/>
        <end position="705"/>
    </location>
</feature>
<dbReference type="AlphaFoldDB" id="A0A9P6DGC3"/>
<proteinExistence type="predicted"/>
<feature type="compositionally biased region" description="Acidic residues" evidence="1">
    <location>
        <begin position="510"/>
        <end position="520"/>
    </location>
</feature>
<feature type="compositionally biased region" description="Polar residues" evidence="1">
    <location>
        <begin position="670"/>
        <end position="680"/>
    </location>
</feature>
<keyword evidence="3" id="KW-1185">Reference proteome</keyword>
<name>A0A9P6DGC3_9AGAM</name>
<feature type="region of interest" description="Disordered" evidence="1">
    <location>
        <begin position="1"/>
        <end position="26"/>
    </location>
</feature>
<evidence type="ECO:0000256" key="1">
    <source>
        <dbReference type="SAM" id="MobiDB-lite"/>
    </source>
</evidence>
<feature type="compositionally biased region" description="Basic and acidic residues" evidence="1">
    <location>
        <begin position="729"/>
        <end position="739"/>
    </location>
</feature>
<protein>
    <submittedName>
        <fullName evidence="2">Uncharacterized protein</fullName>
    </submittedName>
</protein>
<sequence length="780" mass="87479">MPSSDEDNDAVQDALDEFSDSHFDEPEDSDVDLKLLHEAKMLLPSCPTPTHTTWLLKGNAQKVRDLGQISSLAGFGTVLNQALGLPSSLAPSSSFCNEDYIEAVMDVIFMAADDNEQAALLTRELELIEQIIKEPMESHNVEWTEMANKLRIELEDILQYVYQAQVAKKGKECLEEWFHQNLGKLEEIEGAVMWNSMSALSCSKMMAKTVTDMSKKNFQYELFRFVMNREVLDGQVMANAYIFLSSKATARILDKHIWSNMEPCKKFQLDLINIKETPGDDNKPPTLEMWEEYSKRLAATSKTQQVGLNEVRAAISAKMMHHLRSIFEQQGAEVQLSQGFPWNNLANFIYTNHPSFTIHNWPSTVPYSWVGEMNSRQVQLLLQSLIIGFIYEEKNSDERILKPNSHIVFEPFNPSKIIIPQESNPTCILILPSKPSVMRKGALDLVGAGVPIEDNDCPQKVHAAKAHSATKVRTSMKVHVATKVPLNKMKDARSTKSRYHSASEDRANDSSDDDEYDNGNDSEAQPIHSKHGSIKEHVSRRDLDRRASKIKGKELEACSQKGCYNLRTDDSGEEEEGDKDEDNEDEEVKAVVGIRKPSPKKVMKSSKGASRKSYDVLPWAIQPAKDHREKLMVISHKCPTDKSTTHHEMECKQVCNEWKKVGSSHELPQASPSPKVNSQARKVEKVGPLQGFKKSAQVPTKEKSAITGKDVKKCHIYNCVPSPTTEKSPVTRKDTKKQPVEGTPLSSEGNVFCTELELLGLGKSDRHSAKCQRSNPSCPG</sequence>
<feature type="compositionally biased region" description="Acidic residues" evidence="1">
    <location>
        <begin position="1"/>
        <end position="18"/>
    </location>
</feature>
<gene>
    <name evidence="2" type="ORF">BS47DRAFT_1369623</name>
</gene>
<evidence type="ECO:0000313" key="3">
    <source>
        <dbReference type="Proteomes" id="UP000886523"/>
    </source>
</evidence>
<dbReference type="EMBL" id="MU129384">
    <property type="protein sequence ID" value="KAF9503317.1"/>
    <property type="molecule type" value="Genomic_DNA"/>
</dbReference>
<dbReference type="Proteomes" id="UP000886523">
    <property type="component" value="Unassembled WGS sequence"/>
</dbReference>
<comment type="caution">
    <text evidence="2">The sequence shown here is derived from an EMBL/GenBank/DDBJ whole genome shotgun (WGS) entry which is preliminary data.</text>
</comment>